<evidence type="ECO:0000256" key="6">
    <source>
        <dbReference type="ARBA" id="ARBA00023235"/>
    </source>
</evidence>
<dbReference type="FunFam" id="3.40.640.10:FF:000021">
    <property type="entry name" value="Glutamate-1-semialdehyde 2,1-aminomutase"/>
    <property type="match status" value="1"/>
</dbReference>
<dbReference type="AlphaFoldDB" id="A0A7T0KF69"/>
<dbReference type="Gene3D" id="3.90.1150.10">
    <property type="entry name" value="Aspartate Aminotransferase, domain 1"/>
    <property type="match status" value="1"/>
</dbReference>
<evidence type="ECO:0000256" key="7">
    <source>
        <dbReference type="ARBA" id="ARBA00023244"/>
    </source>
</evidence>
<comment type="pathway">
    <text evidence="3">Porphyrin-containing compound metabolism; protoporphyrin-IX biosynthesis; 5-aminolevulinate from L-glutamyl-tRNA(Glu): step 2/2.</text>
</comment>
<dbReference type="GO" id="GO:0042286">
    <property type="term" value="F:glutamate-1-semialdehyde 2,1-aminomutase activity"/>
    <property type="evidence" value="ECO:0007669"/>
    <property type="project" value="UniProtKB-UniRule"/>
</dbReference>
<gene>
    <name evidence="8 10" type="primary">hemL</name>
    <name evidence="10" type="ORF">G7Y31_01505</name>
</gene>
<dbReference type="PANTHER" id="PTHR43713:SF3">
    <property type="entry name" value="GLUTAMATE-1-SEMIALDEHYDE 2,1-AMINOMUTASE 1, CHLOROPLASTIC-RELATED"/>
    <property type="match status" value="1"/>
</dbReference>
<reference evidence="10 11" key="1">
    <citation type="submission" date="2020-11" db="EMBL/GenBank/DDBJ databases">
        <title>Corynebacterium sp. ZJ-599.</title>
        <authorList>
            <person name="Zhou J."/>
        </authorList>
    </citation>
    <scope>NUCLEOTIDE SEQUENCE [LARGE SCALE GENOMIC DNA]</scope>
    <source>
        <strain evidence="10 11">ZJ-599</strain>
    </source>
</reference>
<evidence type="ECO:0000256" key="2">
    <source>
        <dbReference type="ARBA" id="ARBA00001933"/>
    </source>
</evidence>
<evidence type="ECO:0000256" key="5">
    <source>
        <dbReference type="ARBA" id="ARBA00022898"/>
    </source>
</evidence>
<keyword evidence="11" id="KW-1185">Reference proteome</keyword>
<dbReference type="EMBL" id="CP064954">
    <property type="protein sequence ID" value="QPK79424.1"/>
    <property type="molecule type" value="Genomic_DNA"/>
</dbReference>
<feature type="modified residue" description="N6-(pyridoxal phosphate)lysine" evidence="8">
    <location>
        <position position="279"/>
    </location>
</feature>
<evidence type="ECO:0000313" key="10">
    <source>
        <dbReference type="EMBL" id="QPK79424.1"/>
    </source>
</evidence>
<dbReference type="UniPathway" id="UPA00251">
    <property type="reaction ID" value="UER00317"/>
</dbReference>
<organism evidence="10 11">
    <name type="scientific">Corynebacterium lizhenjunii</name>
    <dbReference type="NCBI Taxonomy" id="2709394"/>
    <lineage>
        <taxon>Bacteria</taxon>
        <taxon>Bacillati</taxon>
        <taxon>Actinomycetota</taxon>
        <taxon>Actinomycetes</taxon>
        <taxon>Mycobacteriales</taxon>
        <taxon>Corynebacteriaceae</taxon>
        <taxon>Corynebacterium</taxon>
    </lineage>
</organism>
<feature type="region of interest" description="Disordered" evidence="9">
    <location>
        <begin position="1"/>
        <end position="22"/>
    </location>
</feature>
<accession>A0A7T0KF69</accession>
<dbReference type="InterPro" id="IPR004639">
    <property type="entry name" value="4pyrrol_synth_GluAld_NH2Trfase"/>
</dbReference>
<evidence type="ECO:0000256" key="8">
    <source>
        <dbReference type="HAMAP-Rule" id="MF_00375"/>
    </source>
</evidence>
<evidence type="ECO:0000313" key="11">
    <source>
        <dbReference type="Proteomes" id="UP000594681"/>
    </source>
</evidence>
<dbReference type="EC" id="5.4.3.8" evidence="8"/>
<dbReference type="NCBIfam" id="TIGR00713">
    <property type="entry name" value="hemL"/>
    <property type="match status" value="1"/>
</dbReference>
<evidence type="ECO:0000256" key="1">
    <source>
        <dbReference type="ARBA" id="ARBA00001579"/>
    </source>
</evidence>
<dbReference type="InterPro" id="IPR015421">
    <property type="entry name" value="PyrdxlP-dep_Trfase_major"/>
</dbReference>
<keyword evidence="8" id="KW-0963">Cytoplasm</keyword>
<dbReference type="NCBIfam" id="NF000818">
    <property type="entry name" value="PRK00062.1"/>
    <property type="match status" value="1"/>
</dbReference>
<comment type="cofactor">
    <cofactor evidence="2 8">
        <name>pyridoxal 5'-phosphate</name>
        <dbReference type="ChEBI" id="CHEBI:597326"/>
    </cofactor>
</comment>
<dbReference type="InterPro" id="IPR015422">
    <property type="entry name" value="PyrdxlP-dep_Trfase_small"/>
</dbReference>
<dbReference type="GO" id="GO:0006782">
    <property type="term" value="P:protoporphyrinogen IX biosynthetic process"/>
    <property type="evidence" value="ECO:0007669"/>
    <property type="project" value="UniProtKB-UniRule"/>
</dbReference>
<dbReference type="PANTHER" id="PTHR43713">
    <property type="entry name" value="GLUTAMATE-1-SEMIALDEHYDE 2,1-AMINOMUTASE"/>
    <property type="match status" value="1"/>
</dbReference>
<dbReference type="RefSeq" id="WP_165008889.1">
    <property type="nucleotide sequence ID" value="NZ_CP064954.1"/>
</dbReference>
<evidence type="ECO:0000256" key="9">
    <source>
        <dbReference type="SAM" id="MobiDB-lite"/>
    </source>
</evidence>
<dbReference type="Proteomes" id="UP000594681">
    <property type="component" value="Chromosome"/>
</dbReference>
<keyword evidence="5 8" id="KW-0663">Pyridoxal phosphate</keyword>
<dbReference type="Pfam" id="PF00202">
    <property type="entry name" value="Aminotran_3"/>
    <property type="match status" value="1"/>
</dbReference>
<proteinExistence type="inferred from homology"/>
<dbReference type="HAMAP" id="MF_00375">
    <property type="entry name" value="HemL_aminotrans_3"/>
    <property type="match status" value="1"/>
</dbReference>
<keyword evidence="6 8" id="KW-0413">Isomerase</keyword>
<dbReference type="PROSITE" id="PS00600">
    <property type="entry name" value="AA_TRANSFER_CLASS_3"/>
    <property type="match status" value="1"/>
</dbReference>
<evidence type="ECO:0000256" key="4">
    <source>
        <dbReference type="ARBA" id="ARBA00008981"/>
    </source>
</evidence>
<dbReference type="SUPFAM" id="SSF53383">
    <property type="entry name" value="PLP-dependent transferases"/>
    <property type="match status" value="1"/>
</dbReference>
<dbReference type="InterPro" id="IPR005814">
    <property type="entry name" value="Aminotrans_3"/>
</dbReference>
<evidence type="ECO:0000256" key="3">
    <source>
        <dbReference type="ARBA" id="ARBA00004819"/>
    </source>
</evidence>
<dbReference type="GO" id="GO:0030170">
    <property type="term" value="F:pyridoxal phosphate binding"/>
    <property type="evidence" value="ECO:0007669"/>
    <property type="project" value="InterPro"/>
</dbReference>
<dbReference type="InterPro" id="IPR015424">
    <property type="entry name" value="PyrdxlP-dep_Trfase"/>
</dbReference>
<dbReference type="Gene3D" id="3.40.640.10">
    <property type="entry name" value="Type I PLP-dependent aspartate aminotransferase-like (Major domain)"/>
    <property type="match status" value="1"/>
</dbReference>
<comment type="similarity">
    <text evidence="4 8">Belongs to the class-III pyridoxal-phosphate-dependent aminotransferase family. HemL subfamily.</text>
</comment>
<dbReference type="GO" id="GO:0005737">
    <property type="term" value="C:cytoplasm"/>
    <property type="evidence" value="ECO:0007669"/>
    <property type="project" value="UniProtKB-SubCell"/>
</dbReference>
<comment type="subunit">
    <text evidence="8">Homodimer.</text>
</comment>
<comment type="subcellular location">
    <subcellularLocation>
        <location evidence="8">Cytoplasm</location>
    </subcellularLocation>
</comment>
<dbReference type="KEGG" id="cliz:G7Y31_01505"/>
<name>A0A7T0KF69_9CORY</name>
<feature type="compositionally biased region" description="Low complexity" evidence="9">
    <location>
        <begin position="1"/>
        <end position="21"/>
    </location>
</feature>
<protein>
    <recommendedName>
        <fullName evidence="8">Glutamate-1-semialdehyde 2,1-aminomutase</fullName>
        <shortName evidence="8">GSA</shortName>
        <ecNumber evidence="8">5.4.3.8</ecNumber>
    </recommendedName>
    <alternativeName>
        <fullName evidence="8">Glutamate-1-semialdehyde aminotransferase</fullName>
        <shortName evidence="8">GSA-AT</shortName>
    </alternativeName>
</protein>
<dbReference type="GO" id="GO:0008483">
    <property type="term" value="F:transaminase activity"/>
    <property type="evidence" value="ECO:0007669"/>
    <property type="project" value="InterPro"/>
</dbReference>
<sequence>MVSMPTSSSSVDTSITTQSQQWFQRSARSIPGGVNSPVRAYGSVGGQARVIARGKGSRLWDVDGNEYVDLVSSYGPMLHGNAHPQIVEAVHKAVVDGLSFGAPTEAEALLAEEIIKRTAVEKVRMVNSGTEATMSAVRLARGFTGRPKVLKFEGCYHGHVDALLASAGSGVATFGLPDSPGVTGATAADTIVVPYNDLEAVRAAFAQNPGEIACIIAEAAAGNMGTVAPQEGFNAALKDIAHADGALLILDEVMTGFRTSYQGWYGVDGVAGDLVTFGKVISGGLPAAAFGGRADIMDYLAPAGPVYQAGTLSGNPVAMASGLASLQLADAPVYSRLAAHADRLCDLISTALAGQGVEHHMQRASSMFSVRFAPGPAHNFADMQAGENFRFAPFFHALLDHGVYVAPSAFETWFVSDALTDDDFEVIERALVPAAQAAAAARKES</sequence>
<dbReference type="InterPro" id="IPR049704">
    <property type="entry name" value="Aminotrans_3_PPA_site"/>
</dbReference>
<comment type="catalytic activity">
    <reaction evidence="1 8">
        <text>(S)-4-amino-5-oxopentanoate = 5-aminolevulinate</text>
        <dbReference type="Rhea" id="RHEA:14265"/>
        <dbReference type="ChEBI" id="CHEBI:57501"/>
        <dbReference type="ChEBI" id="CHEBI:356416"/>
        <dbReference type="EC" id="5.4.3.8"/>
    </reaction>
</comment>
<dbReference type="CDD" id="cd00610">
    <property type="entry name" value="OAT_like"/>
    <property type="match status" value="1"/>
</dbReference>
<keyword evidence="7 8" id="KW-0627">Porphyrin biosynthesis</keyword>